<dbReference type="Gene3D" id="3.40.50.1820">
    <property type="entry name" value="alpha/beta hydrolase"/>
    <property type="match status" value="1"/>
</dbReference>
<feature type="compositionally biased region" description="Basic and acidic residues" evidence="1">
    <location>
        <begin position="588"/>
        <end position="597"/>
    </location>
</feature>
<dbReference type="SUPFAM" id="SSF53474">
    <property type="entry name" value="alpha/beta-Hydrolases"/>
    <property type="match status" value="1"/>
</dbReference>
<feature type="region of interest" description="Disordered" evidence="1">
    <location>
        <begin position="582"/>
        <end position="603"/>
    </location>
</feature>
<feature type="compositionally biased region" description="Acidic residues" evidence="1">
    <location>
        <begin position="239"/>
        <end position="259"/>
    </location>
</feature>
<accession>A0A7S4ENB7</accession>
<dbReference type="GO" id="GO:0006629">
    <property type="term" value="P:lipid metabolic process"/>
    <property type="evidence" value="ECO:0007669"/>
    <property type="project" value="InterPro"/>
</dbReference>
<dbReference type="InterPro" id="IPR002921">
    <property type="entry name" value="Fungal_lipase-type"/>
</dbReference>
<sequence>MEYLVAEASSRSSNNSTTASGISLQDLVGRASSVFYNTDVESISNEIVAAAQKIAKESGVDFNVQFAADRAREATEFAVGVATAANAVLDAGYAYGSRSGAAGMTGRDDGLNYRAASAASQRAGSVLARPYELGSEPQPSPDSESESNSNSKSLHQTPLLGDFASAQRIEPYEYQNVVYQGAEVGSLAGAVYEDNLDKCHELGHSLVANGTSANVVWMVTDSATDTDRLAAAFRHHEDEYDDERNDDDDNENENDDFDAKEEGSSPSSPGVTMIRTITIRGFDASDESVDREELLSNICFATPEAMDEATADKVIFHKGLLTIARQLYADTKQYIDWASPNHKIVLNGHSVGGSLSVLMLLLITSDRGVDYVQDRILRVYSHGCPPIAAIVDEAAAASADSKFGGTQKCPVLDIFGLPPSMVYAFIQPYDPIVRLFSNHDNLYPLVDDLDADGITLYSSGPIRSLRPITRAIFQAWNGWPQFRDNWKGTCDTQYHSVGIQHLLLPEPLRYLNDRFISVNVGIPPVDAIVRISPRDLLPALDQTFPMDTFHVSLIPQAVRSFLHHFYPAYDTSLADYATKMKNQAEPAAPEKSREFKPFRTTQS</sequence>
<gene>
    <name evidence="3" type="ORF">PAUS00366_LOCUS17037</name>
</gene>
<dbReference type="AlphaFoldDB" id="A0A7S4ENB7"/>
<name>A0A7S4ENB7_9STRA</name>
<dbReference type="InterPro" id="IPR029058">
    <property type="entry name" value="AB_hydrolase_fold"/>
</dbReference>
<feature type="region of interest" description="Disordered" evidence="1">
    <location>
        <begin position="131"/>
        <end position="156"/>
    </location>
</feature>
<dbReference type="Pfam" id="PF01764">
    <property type="entry name" value="Lipase_3"/>
    <property type="match status" value="1"/>
</dbReference>
<feature type="region of interest" description="Disordered" evidence="1">
    <location>
        <begin position="235"/>
        <end position="271"/>
    </location>
</feature>
<evidence type="ECO:0000256" key="1">
    <source>
        <dbReference type="SAM" id="MobiDB-lite"/>
    </source>
</evidence>
<protein>
    <recommendedName>
        <fullName evidence="2">Fungal lipase-type domain-containing protein</fullName>
    </recommendedName>
</protein>
<feature type="domain" description="Fungal lipase-type" evidence="2">
    <location>
        <begin position="292"/>
        <end position="388"/>
    </location>
</feature>
<dbReference type="EMBL" id="HBIX01024668">
    <property type="protein sequence ID" value="CAE0724281.1"/>
    <property type="molecule type" value="Transcribed_RNA"/>
</dbReference>
<evidence type="ECO:0000259" key="2">
    <source>
        <dbReference type="Pfam" id="PF01764"/>
    </source>
</evidence>
<organism evidence="3">
    <name type="scientific">Pseudo-nitzschia australis</name>
    <dbReference type="NCBI Taxonomy" id="44445"/>
    <lineage>
        <taxon>Eukaryota</taxon>
        <taxon>Sar</taxon>
        <taxon>Stramenopiles</taxon>
        <taxon>Ochrophyta</taxon>
        <taxon>Bacillariophyta</taxon>
        <taxon>Bacillariophyceae</taxon>
        <taxon>Bacillariophycidae</taxon>
        <taxon>Bacillariales</taxon>
        <taxon>Bacillariaceae</taxon>
        <taxon>Pseudo-nitzschia</taxon>
    </lineage>
</organism>
<reference evidence="3" key="1">
    <citation type="submission" date="2021-01" db="EMBL/GenBank/DDBJ databases">
        <authorList>
            <person name="Corre E."/>
            <person name="Pelletier E."/>
            <person name="Niang G."/>
            <person name="Scheremetjew M."/>
            <person name="Finn R."/>
            <person name="Kale V."/>
            <person name="Holt S."/>
            <person name="Cochrane G."/>
            <person name="Meng A."/>
            <person name="Brown T."/>
            <person name="Cohen L."/>
        </authorList>
    </citation>
    <scope>NUCLEOTIDE SEQUENCE</scope>
    <source>
        <strain evidence="3">10249 10 AB</strain>
    </source>
</reference>
<evidence type="ECO:0000313" key="3">
    <source>
        <dbReference type="EMBL" id="CAE0724281.1"/>
    </source>
</evidence>
<proteinExistence type="predicted"/>